<dbReference type="AlphaFoldDB" id="A0A7D3Y2D2"/>
<dbReference type="EMBL" id="CP048104">
    <property type="protein sequence ID" value="QKG85880.1"/>
    <property type="molecule type" value="Genomic_DNA"/>
</dbReference>
<feature type="domain" description="N-acetyltransferase" evidence="1">
    <location>
        <begin position="1"/>
        <end position="122"/>
    </location>
</feature>
<accession>A0A7D3Y2D2</accession>
<evidence type="ECO:0000259" key="1">
    <source>
        <dbReference type="PROSITE" id="PS51186"/>
    </source>
</evidence>
<dbReference type="InterPro" id="IPR016181">
    <property type="entry name" value="Acyl_CoA_acyltransferase"/>
</dbReference>
<protein>
    <submittedName>
        <fullName evidence="2">GNAT family N-acetyltransferase</fullName>
    </submittedName>
</protein>
<dbReference type="Gene3D" id="3.40.630.30">
    <property type="match status" value="1"/>
</dbReference>
<dbReference type="Proteomes" id="UP000503088">
    <property type="component" value="Chromosome"/>
</dbReference>
<dbReference type="SUPFAM" id="SSF55729">
    <property type="entry name" value="Acyl-CoA N-acyltransferases (Nat)"/>
    <property type="match status" value="1"/>
</dbReference>
<evidence type="ECO:0000313" key="2">
    <source>
        <dbReference type="EMBL" id="QKG85880.1"/>
    </source>
</evidence>
<dbReference type="InterPro" id="IPR000182">
    <property type="entry name" value="GNAT_dom"/>
</dbReference>
<keyword evidence="3" id="KW-1185">Reference proteome</keyword>
<organism evidence="2 3">
    <name type="scientific">Kroppenstedtia pulmonis</name>
    <dbReference type="NCBI Taxonomy" id="1380685"/>
    <lineage>
        <taxon>Bacteria</taxon>
        <taxon>Bacillati</taxon>
        <taxon>Bacillota</taxon>
        <taxon>Bacilli</taxon>
        <taxon>Bacillales</taxon>
        <taxon>Thermoactinomycetaceae</taxon>
        <taxon>Kroppenstedtia</taxon>
    </lineage>
</organism>
<proteinExistence type="predicted"/>
<dbReference type="GO" id="GO:0016747">
    <property type="term" value="F:acyltransferase activity, transferring groups other than amino-acyl groups"/>
    <property type="evidence" value="ECO:0007669"/>
    <property type="project" value="InterPro"/>
</dbReference>
<name>A0A7D3Y2D2_9BACL</name>
<dbReference type="Pfam" id="PF00583">
    <property type="entry name" value="Acetyltransf_1"/>
    <property type="match status" value="1"/>
</dbReference>
<dbReference type="PROSITE" id="PS51186">
    <property type="entry name" value="GNAT"/>
    <property type="match status" value="1"/>
</dbReference>
<reference evidence="2 3" key="1">
    <citation type="submission" date="2020-01" db="EMBL/GenBank/DDBJ databases">
        <authorList>
            <person name="Gulvik C.A."/>
            <person name="Batra D.G."/>
        </authorList>
    </citation>
    <scope>NUCLEOTIDE SEQUENCE [LARGE SCALE GENOMIC DNA]</scope>
    <source>
        <strain evidence="2 3">W9323</strain>
    </source>
</reference>
<dbReference type="CDD" id="cd04301">
    <property type="entry name" value="NAT_SF"/>
    <property type="match status" value="1"/>
</dbReference>
<evidence type="ECO:0000313" key="3">
    <source>
        <dbReference type="Proteomes" id="UP000503088"/>
    </source>
</evidence>
<sequence length="122" mass="14144">MKQLRTHLLKSDYMELLRKMSRDGYRQFALVVDDQVVSVIGFTPGINLYYGKHLFVNDLVTRNDCRSKGYGEQLLGFIHRLAVELGCERVALSSGLIRKDAHRFYTEKMGYEQASFTFVKML</sequence>
<dbReference type="KEGG" id="kpul:GXN76_03635"/>
<keyword evidence="2" id="KW-0808">Transferase</keyword>
<gene>
    <name evidence="2" type="ORF">GXN76_03635</name>
</gene>